<keyword evidence="2" id="KW-1185">Reference proteome</keyword>
<accession>A0AA39K997</accession>
<dbReference type="EMBL" id="JAUEPT010000001">
    <property type="protein sequence ID" value="KAK0456850.1"/>
    <property type="molecule type" value="Genomic_DNA"/>
</dbReference>
<dbReference type="AlphaFoldDB" id="A0AA39K997"/>
<proteinExistence type="predicted"/>
<evidence type="ECO:0000313" key="1">
    <source>
        <dbReference type="EMBL" id="KAK0456850.1"/>
    </source>
</evidence>
<evidence type="ECO:0000313" key="2">
    <source>
        <dbReference type="Proteomes" id="UP001175226"/>
    </source>
</evidence>
<reference evidence="1" key="1">
    <citation type="submission" date="2023-06" db="EMBL/GenBank/DDBJ databases">
        <authorList>
            <consortium name="Lawrence Berkeley National Laboratory"/>
            <person name="Ahrendt S."/>
            <person name="Sahu N."/>
            <person name="Indic B."/>
            <person name="Wong-Bajracharya J."/>
            <person name="Merenyi Z."/>
            <person name="Ke H.-M."/>
            <person name="Monk M."/>
            <person name="Kocsube S."/>
            <person name="Drula E."/>
            <person name="Lipzen A."/>
            <person name="Balint B."/>
            <person name="Henrissat B."/>
            <person name="Andreopoulos B."/>
            <person name="Martin F.M."/>
            <person name="Harder C.B."/>
            <person name="Rigling D."/>
            <person name="Ford K.L."/>
            <person name="Foster G.D."/>
            <person name="Pangilinan J."/>
            <person name="Papanicolaou A."/>
            <person name="Barry K."/>
            <person name="LaButti K."/>
            <person name="Viragh M."/>
            <person name="Koriabine M."/>
            <person name="Yan M."/>
            <person name="Riley R."/>
            <person name="Champramary S."/>
            <person name="Plett K.L."/>
            <person name="Tsai I.J."/>
            <person name="Slot J."/>
            <person name="Sipos G."/>
            <person name="Plett J."/>
            <person name="Nagy L.G."/>
            <person name="Grigoriev I.V."/>
        </authorList>
    </citation>
    <scope>NUCLEOTIDE SEQUENCE</scope>
    <source>
        <strain evidence="1">FPL87.14</strain>
    </source>
</reference>
<organism evidence="1 2">
    <name type="scientific">Armillaria borealis</name>
    <dbReference type="NCBI Taxonomy" id="47425"/>
    <lineage>
        <taxon>Eukaryota</taxon>
        <taxon>Fungi</taxon>
        <taxon>Dikarya</taxon>
        <taxon>Basidiomycota</taxon>
        <taxon>Agaricomycotina</taxon>
        <taxon>Agaricomycetes</taxon>
        <taxon>Agaricomycetidae</taxon>
        <taxon>Agaricales</taxon>
        <taxon>Marasmiineae</taxon>
        <taxon>Physalacriaceae</taxon>
        <taxon>Armillaria</taxon>
    </lineage>
</organism>
<comment type="caution">
    <text evidence="1">The sequence shown here is derived from an EMBL/GenBank/DDBJ whole genome shotgun (WGS) entry which is preliminary data.</text>
</comment>
<sequence length="513" mass="56356">MPAIAVMGSNVFSDWAARTFVFVDMTWPYSVASQLAYSCRAAAVSDRNATVIAAFASFLRALLGFFTPQVLATIAAAILLLSFVGILGTMAIICSSYNEACIRNATNELPFPTRDLLLDNKGLYIMEYHNLKAAGVGILQQHCKHFKLTYSGLHKKELIEKLAAFSLLGQEGWKEHKTELILVRVQSTRRRPKFPNVVMLCSGGDRTNDNESVLPARSKDNCSIEQIEAPIIWAQNAVARYRSEMASIETFQHSPFTPTGIYGLQPVSSLGRMSNGTPGTVSPEMVSILRDEIQQSVTCGLREYTQGMDMSIDAGVASVCSTAGESSFPPPADIFAMNIDDHLATIVSPMLSGYTASTIPPSNPHDASNPPSISQTVRVLQLGGGRGELHFTDVDVPPAPLYRSAKNIDQFAKMWDNDSCLWAPTHDALHIKGIPVPVKLFPAVYQGGSGTVKSQWSRIKNQWSLWHYILTVYMSMSPEEFWVKFRNNAGSPMTFTVISDTPSMRSHLDFANL</sequence>
<name>A0AA39K997_9AGAR</name>
<evidence type="ECO:0008006" key="3">
    <source>
        <dbReference type="Google" id="ProtNLM"/>
    </source>
</evidence>
<gene>
    <name evidence="1" type="ORF">EV421DRAFT_1922782</name>
</gene>
<protein>
    <recommendedName>
        <fullName evidence="3">SAP domain-containing protein</fullName>
    </recommendedName>
</protein>
<dbReference type="Proteomes" id="UP001175226">
    <property type="component" value="Unassembled WGS sequence"/>
</dbReference>